<evidence type="ECO:0000256" key="7">
    <source>
        <dbReference type="ARBA" id="ARBA00022631"/>
    </source>
</evidence>
<evidence type="ECO:0000259" key="11">
    <source>
        <dbReference type="Pfam" id="PF00576"/>
    </source>
</evidence>
<reference evidence="12 13" key="1">
    <citation type="submission" date="2018-07" db="EMBL/GenBank/DDBJ databases">
        <title>Pseudomonas laoshanensis sp. nov., isolated from soil.</title>
        <authorList>
            <person name="Sun J."/>
            <person name="Yu L."/>
            <person name="Wang M."/>
            <person name="Zhang C."/>
        </authorList>
    </citation>
    <scope>NUCLEOTIDE SEQUENCE [LARGE SCALE GENOMIC DNA]</scope>
    <source>
        <strain evidence="12 13">Y22</strain>
    </source>
</reference>
<organism evidence="12 13">
    <name type="scientific">Halopseudomonas laoshanensis</name>
    <dbReference type="NCBI Taxonomy" id="2268758"/>
    <lineage>
        <taxon>Bacteria</taxon>
        <taxon>Pseudomonadati</taxon>
        <taxon>Pseudomonadota</taxon>
        <taxon>Gammaproteobacteria</taxon>
        <taxon>Pseudomonadales</taxon>
        <taxon>Pseudomonadaceae</taxon>
        <taxon>Halopseudomonas</taxon>
    </lineage>
</organism>
<evidence type="ECO:0000313" key="12">
    <source>
        <dbReference type="EMBL" id="KAA0694138.1"/>
    </source>
</evidence>
<comment type="subunit">
    <text evidence="4 10">Homotetramer.</text>
</comment>
<dbReference type="Proteomes" id="UP000463138">
    <property type="component" value="Unassembled WGS sequence"/>
</dbReference>
<gene>
    <name evidence="12" type="primary">uraH</name>
    <name evidence="12" type="ORF">DT594_12580</name>
</gene>
<evidence type="ECO:0000256" key="5">
    <source>
        <dbReference type="ARBA" id="ARBA00012609"/>
    </source>
</evidence>
<evidence type="ECO:0000256" key="10">
    <source>
        <dbReference type="RuleBase" id="RU361270"/>
    </source>
</evidence>
<dbReference type="PANTHER" id="PTHR10395:SF7">
    <property type="entry name" value="5-HYDROXYISOURATE HYDROLASE"/>
    <property type="match status" value="1"/>
</dbReference>
<dbReference type="PRINTS" id="PR00189">
    <property type="entry name" value="TRNSTHYRETIN"/>
</dbReference>
<name>A0A7V7KWM1_9GAMM</name>
<accession>A0A7V7KWM1</accession>
<feature type="domain" description="Transthyretin/hydroxyisourate hydrolase" evidence="11">
    <location>
        <begin position="7"/>
        <end position="113"/>
    </location>
</feature>
<dbReference type="EC" id="3.5.2.17" evidence="5 10"/>
<dbReference type="PANTHER" id="PTHR10395">
    <property type="entry name" value="URICASE AND TRANSTHYRETIN-RELATED"/>
    <property type="match status" value="1"/>
</dbReference>
<sequence length="114" mass="12837">MSTRSQITTHILDLGSGRPAAGVSVRLEQQTDTGWRELASASTDTDGRILDAFPLKVDAGTYRLTFDTQGYFQQQEKRCFYPLVTIAFCLDEADVHYHVPLLLNQWGYSTYRGS</sequence>
<dbReference type="Gene3D" id="2.60.40.180">
    <property type="entry name" value="Transthyretin/hydroxyisourate hydrolase domain"/>
    <property type="match status" value="1"/>
</dbReference>
<evidence type="ECO:0000256" key="8">
    <source>
        <dbReference type="ARBA" id="ARBA00022801"/>
    </source>
</evidence>
<keyword evidence="7 10" id="KW-0659">Purine metabolism</keyword>
<dbReference type="Pfam" id="PF00576">
    <property type="entry name" value="Transthyretin"/>
    <property type="match status" value="1"/>
</dbReference>
<dbReference type="InterPro" id="IPR036817">
    <property type="entry name" value="Transthyretin/HIU_hydrolase_sf"/>
</dbReference>
<evidence type="ECO:0000256" key="3">
    <source>
        <dbReference type="ARBA" id="ARBA00009850"/>
    </source>
</evidence>
<dbReference type="OrthoDB" id="9792386at2"/>
<evidence type="ECO:0000256" key="4">
    <source>
        <dbReference type="ARBA" id="ARBA00011881"/>
    </source>
</evidence>
<dbReference type="InterPro" id="IPR000895">
    <property type="entry name" value="Transthyretin/HIU_hydrolase"/>
</dbReference>
<comment type="similarity">
    <text evidence="3 10">Belongs to the transthyretin family. 5-hydroxyisourate hydrolase subfamily.</text>
</comment>
<dbReference type="GO" id="GO:0006144">
    <property type="term" value="P:purine nucleobase metabolic process"/>
    <property type="evidence" value="ECO:0007669"/>
    <property type="project" value="UniProtKB-KW"/>
</dbReference>
<dbReference type="InterPro" id="IPR014306">
    <property type="entry name" value="Hydroxyisourate_hydrolase"/>
</dbReference>
<feature type="binding site" evidence="9">
    <location>
        <position position="10"/>
    </location>
    <ligand>
        <name>substrate</name>
    </ligand>
</feature>
<dbReference type="NCBIfam" id="TIGR02962">
    <property type="entry name" value="hdxy_isourate"/>
    <property type="match status" value="1"/>
</dbReference>
<keyword evidence="13" id="KW-1185">Reference proteome</keyword>
<comment type="caution">
    <text evidence="12">The sequence shown here is derived from an EMBL/GenBank/DDBJ whole genome shotgun (WGS) entry which is preliminary data.</text>
</comment>
<protein>
    <recommendedName>
        <fullName evidence="6 10">5-hydroxyisourate hydrolase</fullName>
        <shortName evidence="10">HIU hydrolase</shortName>
        <shortName evidence="10">HIUHase</shortName>
        <ecNumber evidence="5 10">3.5.2.17</ecNumber>
    </recommendedName>
</protein>
<feature type="binding site" evidence="9">
    <location>
        <position position="111"/>
    </location>
    <ligand>
        <name>substrate</name>
    </ligand>
</feature>
<evidence type="ECO:0000256" key="2">
    <source>
        <dbReference type="ARBA" id="ARBA00002704"/>
    </source>
</evidence>
<keyword evidence="8 10" id="KW-0378">Hydrolase</keyword>
<dbReference type="CDD" id="cd05822">
    <property type="entry name" value="TLP_HIUase"/>
    <property type="match status" value="1"/>
</dbReference>
<dbReference type="InterPro" id="IPR023418">
    <property type="entry name" value="Thyroxine_BS"/>
</dbReference>
<evidence type="ECO:0000256" key="6">
    <source>
        <dbReference type="ARBA" id="ARBA00017539"/>
    </source>
</evidence>
<comment type="function">
    <text evidence="2">Catalyzes the hydrolysis of 5-hydroxyisourate (HIU) to 2-oxo-4-hydroxy-4-carboxy-5-ureidoimidazoline (OHCU).</text>
</comment>
<dbReference type="GO" id="GO:0033971">
    <property type="term" value="F:hydroxyisourate hydrolase activity"/>
    <property type="evidence" value="ECO:0007669"/>
    <property type="project" value="UniProtKB-EC"/>
</dbReference>
<dbReference type="AlphaFoldDB" id="A0A7V7KWM1"/>
<dbReference type="InterPro" id="IPR023416">
    <property type="entry name" value="Transthyretin/HIU_hydrolase_d"/>
</dbReference>
<comment type="catalytic activity">
    <reaction evidence="1 10">
        <text>5-hydroxyisourate + H2O = 5-hydroxy-2-oxo-4-ureido-2,5-dihydro-1H-imidazole-5-carboxylate + H(+)</text>
        <dbReference type="Rhea" id="RHEA:23736"/>
        <dbReference type="ChEBI" id="CHEBI:15377"/>
        <dbReference type="ChEBI" id="CHEBI:15378"/>
        <dbReference type="ChEBI" id="CHEBI:18072"/>
        <dbReference type="ChEBI" id="CHEBI:58639"/>
        <dbReference type="EC" id="3.5.2.17"/>
    </reaction>
</comment>
<feature type="binding site" evidence="9">
    <location>
        <position position="48"/>
    </location>
    <ligand>
        <name>substrate</name>
    </ligand>
</feature>
<dbReference type="PROSITE" id="PS00768">
    <property type="entry name" value="TRANSTHYRETIN_1"/>
    <property type="match status" value="1"/>
</dbReference>
<dbReference type="RefSeq" id="WP_149332979.1">
    <property type="nucleotide sequence ID" value="NZ_QOVF01000003.1"/>
</dbReference>
<dbReference type="SUPFAM" id="SSF49472">
    <property type="entry name" value="Transthyretin (synonym: prealbumin)"/>
    <property type="match status" value="1"/>
</dbReference>
<dbReference type="EMBL" id="QOVF01000003">
    <property type="protein sequence ID" value="KAA0694138.1"/>
    <property type="molecule type" value="Genomic_DNA"/>
</dbReference>
<evidence type="ECO:0000313" key="13">
    <source>
        <dbReference type="Proteomes" id="UP000463138"/>
    </source>
</evidence>
<proteinExistence type="inferred from homology"/>
<evidence type="ECO:0000256" key="9">
    <source>
        <dbReference type="PIRSR" id="PIRSR600895-51"/>
    </source>
</evidence>
<evidence type="ECO:0000256" key="1">
    <source>
        <dbReference type="ARBA" id="ARBA00001043"/>
    </source>
</evidence>